<evidence type="ECO:0008006" key="6">
    <source>
        <dbReference type="Google" id="ProtNLM"/>
    </source>
</evidence>
<keyword evidence="2" id="KW-0472">Membrane</keyword>
<dbReference type="RefSeq" id="XP_040791798.1">
    <property type="nucleotide sequence ID" value="XM_040937747.1"/>
</dbReference>
<dbReference type="OrthoDB" id="10651873at2759"/>
<protein>
    <recommendedName>
        <fullName evidence="6">Mid2 domain-containing protein</fullName>
    </recommendedName>
</protein>
<feature type="chain" id="PRO_5040252491" description="Mid2 domain-containing protein" evidence="3">
    <location>
        <begin position="19"/>
        <end position="190"/>
    </location>
</feature>
<reference evidence="4" key="1">
    <citation type="submission" date="2020-01" db="EMBL/GenBank/DDBJ databases">
        <authorList>
            <consortium name="DOE Joint Genome Institute"/>
            <person name="Haridas S."/>
            <person name="Albert R."/>
            <person name="Binder M."/>
            <person name="Bloem J."/>
            <person name="Labutti K."/>
            <person name="Salamov A."/>
            <person name="Andreopoulos B."/>
            <person name="Baker S.E."/>
            <person name="Barry K."/>
            <person name="Bills G."/>
            <person name="Bluhm B.H."/>
            <person name="Cannon C."/>
            <person name="Castanera R."/>
            <person name="Culley D.E."/>
            <person name="Daum C."/>
            <person name="Ezra D."/>
            <person name="Gonzalez J.B."/>
            <person name="Henrissat B."/>
            <person name="Kuo A."/>
            <person name="Liang C."/>
            <person name="Lipzen A."/>
            <person name="Lutzoni F."/>
            <person name="Magnuson J."/>
            <person name="Mondo S."/>
            <person name="Nolan M."/>
            <person name="Ohm R."/>
            <person name="Pangilinan J."/>
            <person name="Park H.-J."/>
            <person name="Ramirez L."/>
            <person name="Alfaro M."/>
            <person name="Sun H."/>
            <person name="Tritt A."/>
            <person name="Yoshinaga Y."/>
            <person name="Zwiers L.-H."/>
            <person name="Turgeon B.G."/>
            <person name="Goodwin S.B."/>
            <person name="Spatafora J.W."/>
            <person name="Crous P.W."/>
            <person name="Grigoriev I.V."/>
        </authorList>
    </citation>
    <scope>NUCLEOTIDE SEQUENCE</scope>
    <source>
        <strain evidence="4">CBS 394.84</strain>
    </source>
</reference>
<dbReference type="GeneID" id="63854997"/>
<organism evidence="4 5">
    <name type="scientific">Cucurbitaria berberidis CBS 394.84</name>
    <dbReference type="NCBI Taxonomy" id="1168544"/>
    <lineage>
        <taxon>Eukaryota</taxon>
        <taxon>Fungi</taxon>
        <taxon>Dikarya</taxon>
        <taxon>Ascomycota</taxon>
        <taxon>Pezizomycotina</taxon>
        <taxon>Dothideomycetes</taxon>
        <taxon>Pleosporomycetidae</taxon>
        <taxon>Pleosporales</taxon>
        <taxon>Pleosporineae</taxon>
        <taxon>Cucurbitariaceae</taxon>
        <taxon>Cucurbitaria</taxon>
    </lineage>
</organism>
<keyword evidence="2" id="KW-0812">Transmembrane</keyword>
<evidence type="ECO:0000256" key="3">
    <source>
        <dbReference type="SAM" id="SignalP"/>
    </source>
</evidence>
<evidence type="ECO:0000313" key="5">
    <source>
        <dbReference type="Proteomes" id="UP000800039"/>
    </source>
</evidence>
<keyword evidence="2" id="KW-1133">Transmembrane helix</keyword>
<proteinExistence type="predicted"/>
<dbReference type="EMBL" id="ML976615">
    <property type="protein sequence ID" value="KAF1849235.1"/>
    <property type="molecule type" value="Genomic_DNA"/>
</dbReference>
<feature type="signal peptide" evidence="3">
    <location>
        <begin position="1"/>
        <end position="18"/>
    </location>
</feature>
<dbReference type="Proteomes" id="UP000800039">
    <property type="component" value="Unassembled WGS sequence"/>
</dbReference>
<feature type="compositionally biased region" description="Polar residues" evidence="1">
    <location>
        <begin position="57"/>
        <end position="68"/>
    </location>
</feature>
<feature type="transmembrane region" description="Helical" evidence="2">
    <location>
        <begin position="119"/>
        <end position="142"/>
    </location>
</feature>
<feature type="compositionally biased region" description="Low complexity" evidence="1">
    <location>
        <begin position="69"/>
        <end position="89"/>
    </location>
</feature>
<feature type="region of interest" description="Disordered" evidence="1">
    <location>
        <begin position="154"/>
        <end position="190"/>
    </location>
</feature>
<keyword evidence="5" id="KW-1185">Reference proteome</keyword>
<dbReference type="AlphaFoldDB" id="A0A9P4GQ71"/>
<name>A0A9P4GQ71_9PLEO</name>
<evidence type="ECO:0000256" key="1">
    <source>
        <dbReference type="SAM" id="MobiDB-lite"/>
    </source>
</evidence>
<keyword evidence="3" id="KW-0732">Signal</keyword>
<evidence type="ECO:0000256" key="2">
    <source>
        <dbReference type="SAM" id="Phobius"/>
    </source>
</evidence>
<sequence>MRIELLLVVTFLTTCATAQIPATATLLLPPPYTSLETSTIPRLPSTLPPQFPLPEPYTTSSTSSVRIQTLTTPNTTPTTRSGSLSSSTSSIARATYSPSWTSQPDGSGGSSGFSSSAKIGLAAGIPCGIILIAAVGLGAYFFGKHRARAQPLPTYATGTEDFGPVYERTANDGTEVRRHTLDAGKPPGVA</sequence>
<feature type="compositionally biased region" description="Pro residues" evidence="1">
    <location>
        <begin position="46"/>
        <end position="55"/>
    </location>
</feature>
<evidence type="ECO:0000313" key="4">
    <source>
        <dbReference type="EMBL" id="KAF1849235.1"/>
    </source>
</evidence>
<accession>A0A9P4GQ71</accession>
<gene>
    <name evidence="4" type="ORF">K460DRAFT_415639</name>
</gene>
<comment type="caution">
    <text evidence="4">The sequence shown here is derived from an EMBL/GenBank/DDBJ whole genome shotgun (WGS) entry which is preliminary data.</text>
</comment>
<feature type="region of interest" description="Disordered" evidence="1">
    <location>
        <begin position="39"/>
        <end position="89"/>
    </location>
</feature>